<organism evidence="3 4">
    <name type="scientific">Candidatus Fervidibacter sacchari</name>
    <dbReference type="NCBI Taxonomy" id="1448929"/>
    <lineage>
        <taxon>Bacteria</taxon>
        <taxon>Candidatus Fervidibacterota</taxon>
        <taxon>Candidatus Fervidibacter</taxon>
    </lineage>
</organism>
<accession>A0ABT2ELE2</accession>
<evidence type="ECO:0000313" key="3">
    <source>
        <dbReference type="EMBL" id="MCS3918296.1"/>
    </source>
</evidence>
<keyword evidence="2" id="KW-1133">Transmembrane helix</keyword>
<reference evidence="3 4" key="1">
    <citation type="submission" date="2022-08" db="EMBL/GenBank/DDBJ databases">
        <title>Bacterial and archaeal communities from various locations to study Microbial Dark Matter (Phase II).</title>
        <authorList>
            <person name="Stepanauskas R."/>
        </authorList>
    </citation>
    <scope>NUCLEOTIDE SEQUENCE [LARGE SCALE GENOMIC DNA]</scope>
    <source>
        <strain evidence="3 4">PD1</strain>
    </source>
</reference>
<keyword evidence="4" id="KW-1185">Reference proteome</keyword>
<keyword evidence="2" id="KW-0472">Membrane</keyword>
<name>A0ABT2ELE2_9BACT</name>
<sequence length="383" mass="43542">MLRKRRKKFWARLRLVLGFTVLMMFTGFFSGFFSYLALIRDLSKAVAMGLAIAISAPPIVFAVFLSGLLPIFRLLRAEKLLPEIALELGSLDPEIRQNTLRQLLQRKDAVPILLKVLDLPVDKNRFWEWNGKEAHLLAVEGLGRLRAKEAVPKLVEKLQRTRLRKMKEKIFWALGEIGDPQAIQVLVPFLGEKEANEALRKLGQGDFVDAFHKVLDSRDVDAVKKLRQWAYRREVAAAFIRVLNSPLVAELLRFRMLRMVEEGSSESDRDSKLLMIWQQTLKHTLNSIWALVQLRAIEASPLLERIGRRRLASIPKDEWQDDPIIAECFQAIKILKPFATLPRAASFVPEDISTLPRPAPAPEAPSTANLPAIPESEPEDIAR</sequence>
<feature type="transmembrane region" description="Helical" evidence="2">
    <location>
        <begin position="45"/>
        <end position="72"/>
    </location>
</feature>
<dbReference type="SUPFAM" id="SSF48371">
    <property type="entry name" value="ARM repeat"/>
    <property type="match status" value="1"/>
</dbReference>
<feature type="transmembrane region" description="Helical" evidence="2">
    <location>
        <begin position="12"/>
        <end position="39"/>
    </location>
</feature>
<evidence type="ECO:0000256" key="2">
    <source>
        <dbReference type="SAM" id="Phobius"/>
    </source>
</evidence>
<evidence type="ECO:0000256" key="1">
    <source>
        <dbReference type="SAM" id="MobiDB-lite"/>
    </source>
</evidence>
<gene>
    <name evidence="3" type="ORF">M2350_000693</name>
</gene>
<dbReference type="Proteomes" id="UP001204798">
    <property type="component" value="Unassembled WGS sequence"/>
</dbReference>
<dbReference type="InterPro" id="IPR011989">
    <property type="entry name" value="ARM-like"/>
</dbReference>
<dbReference type="Pfam" id="PF13646">
    <property type="entry name" value="HEAT_2"/>
    <property type="match status" value="1"/>
</dbReference>
<dbReference type="InterPro" id="IPR016024">
    <property type="entry name" value="ARM-type_fold"/>
</dbReference>
<keyword evidence="2" id="KW-0812">Transmembrane</keyword>
<dbReference type="Gene3D" id="1.25.10.10">
    <property type="entry name" value="Leucine-rich Repeat Variant"/>
    <property type="match status" value="1"/>
</dbReference>
<feature type="region of interest" description="Disordered" evidence="1">
    <location>
        <begin position="352"/>
        <end position="383"/>
    </location>
</feature>
<dbReference type="EMBL" id="JANUCP010000001">
    <property type="protein sequence ID" value="MCS3918296.1"/>
    <property type="molecule type" value="Genomic_DNA"/>
</dbReference>
<dbReference type="RefSeq" id="WP_259093942.1">
    <property type="nucleotide sequence ID" value="NZ_CP130454.1"/>
</dbReference>
<evidence type="ECO:0008006" key="5">
    <source>
        <dbReference type="Google" id="ProtNLM"/>
    </source>
</evidence>
<comment type="caution">
    <text evidence="3">The sequence shown here is derived from an EMBL/GenBank/DDBJ whole genome shotgun (WGS) entry which is preliminary data.</text>
</comment>
<proteinExistence type="predicted"/>
<evidence type="ECO:0000313" key="4">
    <source>
        <dbReference type="Proteomes" id="UP001204798"/>
    </source>
</evidence>
<protein>
    <recommendedName>
        <fullName evidence="5">HEAT repeat domain-containing protein</fullName>
    </recommendedName>
</protein>